<dbReference type="InterPro" id="IPR002347">
    <property type="entry name" value="SDR_fam"/>
</dbReference>
<feature type="domain" description="Ketoreductase" evidence="4">
    <location>
        <begin position="8"/>
        <end position="194"/>
    </location>
</feature>
<dbReference type="SMART" id="SM00822">
    <property type="entry name" value="PKS_KR"/>
    <property type="match status" value="1"/>
</dbReference>
<dbReference type="KEGG" id="abac:LuPra_00151"/>
<keyword evidence="6" id="KW-1185">Reference proteome</keyword>
<dbReference type="PANTHER" id="PTHR43943">
    <property type="entry name" value="DEHYDROGENASE/REDUCTASE (SDR FAMILY) MEMBER 4"/>
    <property type="match status" value="1"/>
</dbReference>
<name>A0A143PEL4_LUTPR</name>
<keyword evidence="2 5" id="KW-0560">Oxidoreductase</keyword>
<evidence type="ECO:0000256" key="1">
    <source>
        <dbReference type="ARBA" id="ARBA00006484"/>
    </source>
</evidence>
<evidence type="ECO:0000256" key="2">
    <source>
        <dbReference type="ARBA" id="ARBA00023002"/>
    </source>
</evidence>
<dbReference type="RefSeq" id="WP_110168998.1">
    <property type="nucleotide sequence ID" value="NZ_CP015136.1"/>
</dbReference>
<evidence type="ECO:0000256" key="3">
    <source>
        <dbReference type="RuleBase" id="RU000363"/>
    </source>
</evidence>
<comment type="similarity">
    <text evidence="1 3">Belongs to the short-chain dehydrogenases/reductases (SDR) family.</text>
</comment>
<dbReference type="PATRIC" id="fig|1813736.3.peg.162"/>
<dbReference type="EC" id="1.1.1.311" evidence="5"/>
<organism evidence="5 6">
    <name type="scientific">Luteitalea pratensis</name>
    <dbReference type="NCBI Taxonomy" id="1855912"/>
    <lineage>
        <taxon>Bacteria</taxon>
        <taxon>Pseudomonadati</taxon>
        <taxon>Acidobacteriota</taxon>
        <taxon>Vicinamibacteria</taxon>
        <taxon>Vicinamibacterales</taxon>
        <taxon>Vicinamibacteraceae</taxon>
        <taxon>Luteitalea</taxon>
    </lineage>
</organism>
<dbReference type="AlphaFoldDB" id="A0A143PEL4"/>
<dbReference type="PANTHER" id="PTHR43943:SF17">
    <property type="entry name" value="3-PHENYLPROPIONATE-DIHYDRODIOL_CINNAMIC ACID-DIHYDRODIOL DEHYDROGENASE"/>
    <property type="match status" value="1"/>
</dbReference>
<dbReference type="EMBL" id="CP015136">
    <property type="protein sequence ID" value="AMY06987.1"/>
    <property type="molecule type" value="Genomic_DNA"/>
</dbReference>
<dbReference type="FunFam" id="3.40.50.720:FF:000084">
    <property type="entry name" value="Short-chain dehydrogenase reductase"/>
    <property type="match status" value="1"/>
</dbReference>
<accession>A0A143PEL4</accession>
<dbReference type="GO" id="GO:0018449">
    <property type="term" value="F:1-phenylethanol dehydrogenase activity"/>
    <property type="evidence" value="ECO:0007669"/>
    <property type="project" value="UniProtKB-EC"/>
</dbReference>
<gene>
    <name evidence="5" type="primary">ped</name>
    <name evidence="5" type="ORF">LuPra_00151</name>
</gene>
<evidence type="ECO:0000313" key="6">
    <source>
        <dbReference type="Proteomes" id="UP000076079"/>
    </source>
</evidence>
<evidence type="ECO:0000259" key="4">
    <source>
        <dbReference type="SMART" id="SM00822"/>
    </source>
</evidence>
<dbReference type="InterPro" id="IPR036291">
    <property type="entry name" value="NAD(P)-bd_dom_sf"/>
</dbReference>
<evidence type="ECO:0000313" key="5">
    <source>
        <dbReference type="EMBL" id="AMY06987.1"/>
    </source>
</evidence>
<dbReference type="OrthoDB" id="9803333at2"/>
<reference evidence="5 6" key="1">
    <citation type="journal article" date="2016" name="Genome Announc.">
        <title>First Complete Genome Sequence of a Subdivision 6 Acidobacterium Strain.</title>
        <authorList>
            <person name="Huang S."/>
            <person name="Vieira S."/>
            <person name="Bunk B."/>
            <person name="Riedel T."/>
            <person name="Sproer C."/>
            <person name="Overmann J."/>
        </authorList>
    </citation>
    <scope>NUCLEOTIDE SEQUENCE [LARGE SCALE GENOMIC DNA]</scope>
    <source>
        <strain evidence="6">DSM 100886 HEG_-6_39</strain>
    </source>
</reference>
<dbReference type="PRINTS" id="PR00081">
    <property type="entry name" value="GDHRDH"/>
</dbReference>
<dbReference type="STRING" id="1855912.LuPra_00151"/>
<dbReference type="Pfam" id="PF00106">
    <property type="entry name" value="adh_short"/>
    <property type="match status" value="1"/>
</dbReference>
<dbReference type="PRINTS" id="PR00080">
    <property type="entry name" value="SDRFAMILY"/>
</dbReference>
<proteinExistence type="inferred from homology"/>
<sequence>MDLQLDHQTAVVTGSTAGIGLEIARRLAIEGATVIVSGRTATSVDAAVASIQASGGRAVRGVVADVTMAAGADLLLRDAGRVDILVNNLGIYESKPFTEITDQDWIRFFDVNVVSGVRLARAVLPGMLARNHGRIIFVSSESALSVPKDMIHYAVTKTAQLTIARGLAELTRGSRVTVNSVLPGPTRSAGIEDFLRSQASDPSAPAAAIEAEFFATARATSLLQRMIEPGEVASLVAYLASPLASATNGAAVRVEGGLVPTIA</sequence>
<dbReference type="SUPFAM" id="SSF51735">
    <property type="entry name" value="NAD(P)-binding Rossmann-fold domains"/>
    <property type="match status" value="1"/>
</dbReference>
<dbReference type="CDD" id="cd05233">
    <property type="entry name" value="SDR_c"/>
    <property type="match status" value="1"/>
</dbReference>
<dbReference type="Gene3D" id="3.40.50.720">
    <property type="entry name" value="NAD(P)-binding Rossmann-like Domain"/>
    <property type="match status" value="1"/>
</dbReference>
<reference evidence="6" key="2">
    <citation type="submission" date="2016-04" db="EMBL/GenBank/DDBJ databases">
        <title>First Complete Genome Sequence of a Subdivision 6 Acidobacterium.</title>
        <authorList>
            <person name="Huang S."/>
            <person name="Vieira S."/>
            <person name="Bunk B."/>
            <person name="Riedel T."/>
            <person name="Sproeer C."/>
            <person name="Overmann J."/>
        </authorList>
    </citation>
    <scope>NUCLEOTIDE SEQUENCE [LARGE SCALE GENOMIC DNA]</scope>
    <source>
        <strain evidence="6">DSM 100886 HEG_-6_39</strain>
    </source>
</reference>
<dbReference type="Proteomes" id="UP000076079">
    <property type="component" value="Chromosome"/>
</dbReference>
<dbReference type="InterPro" id="IPR057326">
    <property type="entry name" value="KR_dom"/>
</dbReference>
<protein>
    <submittedName>
        <fullName evidence="5">(S)-1-Phenylethanol dehydrogenase</fullName>
        <ecNumber evidence="5">1.1.1.311</ecNumber>
    </submittedName>
</protein>